<name>X6LXD8_RETFI</name>
<keyword evidence="3" id="KW-1185">Reference proteome</keyword>
<dbReference type="AlphaFoldDB" id="X6LXD8"/>
<accession>X6LXD8</accession>
<feature type="signal peptide" evidence="1">
    <location>
        <begin position="1"/>
        <end position="22"/>
    </location>
</feature>
<proteinExistence type="predicted"/>
<feature type="chain" id="PRO_5004975034" evidence="1">
    <location>
        <begin position="23"/>
        <end position="174"/>
    </location>
</feature>
<evidence type="ECO:0000313" key="2">
    <source>
        <dbReference type="EMBL" id="ETO05802.1"/>
    </source>
</evidence>
<protein>
    <submittedName>
        <fullName evidence="2">Uncharacterized protein</fullName>
    </submittedName>
</protein>
<reference evidence="2 3" key="1">
    <citation type="journal article" date="2013" name="Curr. Biol.">
        <title>The Genome of the Foraminiferan Reticulomyxa filosa.</title>
        <authorList>
            <person name="Glockner G."/>
            <person name="Hulsmann N."/>
            <person name="Schleicher M."/>
            <person name="Noegel A.A."/>
            <person name="Eichinger L."/>
            <person name="Gallinger C."/>
            <person name="Pawlowski J."/>
            <person name="Sierra R."/>
            <person name="Euteneuer U."/>
            <person name="Pillet L."/>
            <person name="Moustafa A."/>
            <person name="Platzer M."/>
            <person name="Groth M."/>
            <person name="Szafranski K."/>
            <person name="Schliwa M."/>
        </authorList>
    </citation>
    <scope>NUCLEOTIDE SEQUENCE [LARGE SCALE GENOMIC DNA]</scope>
</reference>
<organism evidence="2 3">
    <name type="scientific">Reticulomyxa filosa</name>
    <dbReference type="NCBI Taxonomy" id="46433"/>
    <lineage>
        <taxon>Eukaryota</taxon>
        <taxon>Sar</taxon>
        <taxon>Rhizaria</taxon>
        <taxon>Retaria</taxon>
        <taxon>Foraminifera</taxon>
        <taxon>Monothalamids</taxon>
        <taxon>Reticulomyxidae</taxon>
        <taxon>Reticulomyxa</taxon>
    </lineage>
</organism>
<gene>
    <name evidence="2" type="ORF">RFI_31594</name>
</gene>
<comment type="caution">
    <text evidence="2">The sequence shown here is derived from an EMBL/GenBank/DDBJ whole genome shotgun (WGS) entry which is preliminary data.</text>
</comment>
<evidence type="ECO:0000313" key="3">
    <source>
        <dbReference type="Proteomes" id="UP000023152"/>
    </source>
</evidence>
<evidence type="ECO:0000256" key="1">
    <source>
        <dbReference type="SAM" id="SignalP"/>
    </source>
</evidence>
<keyword evidence="1" id="KW-0732">Signal</keyword>
<dbReference type="Proteomes" id="UP000023152">
    <property type="component" value="Unassembled WGS sequence"/>
</dbReference>
<dbReference type="EMBL" id="ASPP01027764">
    <property type="protein sequence ID" value="ETO05802.1"/>
    <property type="molecule type" value="Genomic_DNA"/>
</dbReference>
<sequence length="174" mass="20400">MPLLVKFLLLLTILLLYTLCRGNKATFDHLALIQCIDDILMKSFGCLIKFFFLSFFVRKTAMHLLIMFMLDQPNIVEIAFFNKNCRSYRHSLIPKNSKASAAINNRNRFYLVIFFFVSLQKNDHTKISFENIAQLLQDEKDRCWNEKKTRTKSEGTIFDIKKKELESVLVGLCM</sequence>